<dbReference type="EMBL" id="JACBXQ010000001">
    <property type="protein sequence ID" value="MBG9985669.1"/>
    <property type="molecule type" value="Genomic_DNA"/>
</dbReference>
<keyword evidence="6" id="KW-1185">Reference proteome</keyword>
<sequence>MTEEKKDSLNTQESPSFDEIDQLLSDPFDQDQDKEASPTFQSDLAKASLLSQRKVTNERTIDRLPEHRKVQAQKLADQIDENNIAAVITYGAKAQKKLSDFSHTMLHNVQLKDTGEVGNVLTDLMTTLQESDPKELTAKPNIFQKVFGQVKTSISETQMKYQKIGNQLDKVVIRLDREKNELLNDNMMLEQLYQKNKDYFEALNIYIAAGELKIEELQTETIPAAIEKAQESNSQMDVQEVHDLNQFLDRLDKRTHDLRLTRQMTIQQAPQIRMIQNTNQSLAEKIQASIHTSIPLWENQITIALALLRQQDAATSQRMVSETTNDLLRKNSDMLKQSTIDTARETERGIIDLETLQKTQSDLIETIETTLQIQADGRMQRQAAQLELESMENQLRERLIAISEEQKKQVTDKDSAS</sequence>
<evidence type="ECO:0000256" key="3">
    <source>
        <dbReference type="SAM" id="Coils"/>
    </source>
</evidence>
<comment type="similarity">
    <text evidence="1 2">Belongs to the TelA family.</text>
</comment>
<dbReference type="PANTHER" id="PTHR38432:SF1">
    <property type="entry name" value="TELA-LIKE PROTEIN SAOUHSC_01408"/>
    <property type="match status" value="1"/>
</dbReference>
<evidence type="ECO:0000313" key="6">
    <source>
        <dbReference type="Proteomes" id="UP000721415"/>
    </source>
</evidence>
<dbReference type="InterPro" id="IPR008863">
    <property type="entry name" value="Toxic_anion-R_TelA"/>
</dbReference>
<dbReference type="Pfam" id="PF05816">
    <property type="entry name" value="TelA"/>
    <property type="match status" value="1"/>
</dbReference>
<accession>A0ABS0LQU9</accession>
<feature type="region of interest" description="Disordered" evidence="4">
    <location>
        <begin position="1"/>
        <end position="45"/>
    </location>
</feature>
<keyword evidence="3" id="KW-0175">Coiled coil</keyword>
<comment type="caution">
    <text evidence="5">The sequence shown here is derived from an EMBL/GenBank/DDBJ whole genome shotgun (WGS) entry which is preliminary data.</text>
</comment>
<organism evidence="5 6">
    <name type="scientific">Facklamia lactis</name>
    <dbReference type="NCBI Taxonomy" id="2749967"/>
    <lineage>
        <taxon>Bacteria</taxon>
        <taxon>Bacillati</taxon>
        <taxon>Bacillota</taxon>
        <taxon>Bacilli</taxon>
        <taxon>Lactobacillales</taxon>
        <taxon>Aerococcaceae</taxon>
        <taxon>Facklamia</taxon>
    </lineage>
</organism>
<proteinExistence type="inferred from homology"/>
<feature type="coiled-coil region" evidence="3">
    <location>
        <begin position="381"/>
        <end position="408"/>
    </location>
</feature>
<protein>
    <submittedName>
        <fullName evidence="5">Toxic anion resistance protein</fullName>
    </submittedName>
</protein>
<evidence type="ECO:0000256" key="4">
    <source>
        <dbReference type="SAM" id="MobiDB-lite"/>
    </source>
</evidence>
<dbReference type="PIRSF" id="PIRSF026508">
    <property type="entry name" value="TelA"/>
    <property type="match status" value="1"/>
</dbReference>
<gene>
    <name evidence="5" type="ORF">HZY91_02035</name>
</gene>
<dbReference type="PANTHER" id="PTHR38432">
    <property type="entry name" value="TELA-LIKE PROTEIN SAOUHSC_01408"/>
    <property type="match status" value="1"/>
</dbReference>
<evidence type="ECO:0000256" key="2">
    <source>
        <dbReference type="PIRNR" id="PIRNR026508"/>
    </source>
</evidence>
<evidence type="ECO:0000256" key="1">
    <source>
        <dbReference type="ARBA" id="ARBA00005541"/>
    </source>
</evidence>
<dbReference type="RefSeq" id="WP_197114190.1">
    <property type="nucleotide sequence ID" value="NZ_JACBXQ010000001.1"/>
</dbReference>
<dbReference type="Proteomes" id="UP000721415">
    <property type="component" value="Unassembled WGS sequence"/>
</dbReference>
<evidence type="ECO:0000313" key="5">
    <source>
        <dbReference type="EMBL" id="MBG9985669.1"/>
    </source>
</evidence>
<name>A0ABS0LQU9_9LACT</name>
<reference evidence="5 6" key="1">
    <citation type="submission" date="2020-07" db="EMBL/GenBank/DDBJ databases">
        <title>Facklamia lactis sp. nov., isolated from raw milk.</title>
        <authorList>
            <person name="Doll E.V."/>
            <person name="Huptas C."/>
            <person name="Staib L."/>
            <person name="Wenning M."/>
            <person name="Scherer S."/>
        </authorList>
    </citation>
    <scope>NUCLEOTIDE SEQUENCE [LARGE SCALE GENOMIC DNA]</scope>
    <source>
        <strain evidence="5 6">DSM 111018</strain>
    </source>
</reference>